<organism evidence="1 2">
    <name type="scientific">Parascaris equorum</name>
    <name type="common">Equine roundworm</name>
    <dbReference type="NCBI Taxonomy" id="6256"/>
    <lineage>
        <taxon>Eukaryota</taxon>
        <taxon>Metazoa</taxon>
        <taxon>Ecdysozoa</taxon>
        <taxon>Nematoda</taxon>
        <taxon>Chromadorea</taxon>
        <taxon>Rhabditida</taxon>
        <taxon>Spirurina</taxon>
        <taxon>Ascaridomorpha</taxon>
        <taxon>Ascaridoidea</taxon>
        <taxon>Ascarididae</taxon>
        <taxon>Parascaris</taxon>
    </lineage>
</organism>
<dbReference type="AlphaFoldDB" id="A0A914R9Q3"/>
<evidence type="ECO:0000313" key="1">
    <source>
        <dbReference type="Proteomes" id="UP000887564"/>
    </source>
</evidence>
<name>A0A914R9Q3_PAREQ</name>
<dbReference type="Proteomes" id="UP000887564">
    <property type="component" value="Unplaced"/>
</dbReference>
<sequence length="34" mass="4093">MFERSEHYTRYQTTQFVHSIEDRLIGESESISES</sequence>
<accession>A0A914R9Q3</accession>
<evidence type="ECO:0000313" key="2">
    <source>
        <dbReference type="WBParaSite" id="PEQ_0000299901-mRNA-1"/>
    </source>
</evidence>
<dbReference type="WBParaSite" id="PEQ_0000299901-mRNA-1">
    <property type="protein sequence ID" value="PEQ_0000299901-mRNA-1"/>
    <property type="gene ID" value="PEQ_0000299901"/>
</dbReference>
<reference evidence="2" key="1">
    <citation type="submission" date="2022-11" db="UniProtKB">
        <authorList>
            <consortium name="WormBaseParasite"/>
        </authorList>
    </citation>
    <scope>IDENTIFICATION</scope>
</reference>
<proteinExistence type="predicted"/>
<protein>
    <submittedName>
        <fullName evidence="2">Uncharacterized protein</fullName>
    </submittedName>
</protein>
<keyword evidence="1" id="KW-1185">Reference proteome</keyword>